<organism evidence="3 4">
    <name type="scientific">Acinetobacter sedimenti</name>
    <dbReference type="NCBI Taxonomy" id="2919922"/>
    <lineage>
        <taxon>Bacteria</taxon>
        <taxon>Pseudomonadati</taxon>
        <taxon>Pseudomonadota</taxon>
        <taxon>Gammaproteobacteria</taxon>
        <taxon>Moraxellales</taxon>
        <taxon>Moraxellaceae</taxon>
        <taxon>Acinetobacter</taxon>
    </lineage>
</organism>
<accession>A0A9X1WX49</accession>
<name>A0A9X1WX49_9GAMM</name>
<comment type="caution">
    <text evidence="3">The sequence shown here is derived from an EMBL/GenBank/DDBJ whole genome shotgun (WGS) entry which is preliminary data.</text>
</comment>
<dbReference type="InterPro" id="IPR055226">
    <property type="entry name" value="FilE_C"/>
</dbReference>
<proteinExistence type="predicted"/>
<gene>
    <name evidence="3" type="primary">filE</name>
    <name evidence="3" type="ORF">MKI79_04860</name>
</gene>
<dbReference type="EMBL" id="JAKUML010000006">
    <property type="protein sequence ID" value="MCJ8146238.1"/>
    <property type="molecule type" value="Genomic_DNA"/>
</dbReference>
<feature type="domain" description="FilE C-terminal" evidence="2">
    <location>
        <begin position="237"/>
        <end position="400"/>
    </location>
</feature>
<dbReference type="Pfam" id="PF22881">
    <property type="entry name" value="FilE_C"/>
    <property type="match status" value="1"/>
</dbReference>
<feature type="region of interest" description="Disordered" evidence="1">
    <location>
        <begin position="131"/>
        <end position="169"/>
    </location>
</feature>
<reference evidence="3" key="1">
    <citation type="submission" date="2022-02" db="EMBL/GenBank/DDBJ databases">
        <title>Acinetobacter A3.8 sp. nov., isolated from Sediment (Zhairuo Island).</title>
        <authorList>
            <person name="Zheng K."/>
        </authorList>
    </citation>
    <scope>NUCLEOTIDE SEQUENCE</scope>
    <source>
        <strain evidence="3">A3.8</strain>
    </source>
</reference>
<dbReference type="Proteomes" id="UP001139701">
    <property type="component" value="Unassembled WGS sequence"/>
</dbReference>
<feature type="compositionally biased region" description="Polar residues" evidence="1">
    <location>
        <begin position="141"/>
        <end position="164"/>
    </location>
</feature>
<dbReference type="NCBIfam" id="NF033645">
    <property type="entry name" value="pilus_FilE"/>
    <property type="match status" value="1"/>
</dbReference>
<dbReference type="AlphaFoldDB" id="A0A9X1WX49"/>
<dbReference type="InterPro" id="IPR049782">
    <property type="entry name" value="FilE-like"/>
</dbReference>
<evidence type="ECO:0000256" key="1">
    <source>
        <dbReference type="SAM" id="MobiDB-lite"/>
    </source>
</evidence>
<protein>
    <submittedName>
        <fullName evidence="3">Pilus assembly protein FilE</fullName>
    </submittedName>
</protein>
<evidence type="ECO:0000313" key="4">
    <source>
        <dbReference type="Proteomes" id="UP001139701"/>
    </source>
</evidence>
<sequence>MQQFFFEKYLQQRNKIFLAVFCFGAITNYSYADTNELITIIGPDGLPMVVPVPEAKPKANKSGRNINNDTSGNLHEASAKQKINDQINDKSWFKLFSKTKDTSKNIDVHPNLVNEVGGAESVAQEMYLPVQSQKTKHDIQSHISSPSETSKSTDLSNEPQSDNKQPMVEQAPYKVIDGEKYYQAEYLESKEFNIEDKKRFYQIPTGVDGISSGAASWEVVERQKGVDMTVFRGVDTSSKNDVVTLGKNYRVIPKSELTQVIPLQCVDDKAIRKSKGFGRNDSVSFFPRAPFNDEFDFELLDFDQKVQNLKITSYASSDKSPTYYWPIVIFLDQKGCIIEGASAFHTYSNPATMLQSASIEGVIYIPKNSHYLLMSALEFGADVSELKLSNEGQIKLTLLR</sequence>
<evidence type="ECO:0000259" key="2">
    <source>
        <dbReference type="Pfam" id="PF22881"/>
    </source>
</evidence>
<dbReference type="RefSeq" id="WP_241570932.1">
    <property type="nucleotide sequence ID" value="NZ_JAKUML010000006.1"/>
</dbReference>
<evidence type="ECO:0000313" key="3">
    <source>
        <dbReference type="EMBL" id="MCJ8146238.1"/>
    </source>
</evidence>
<keyword evidence="4" id="KW-1185">Reference proteome</keyword>